<proteinExistence type="predicted"/>
<dbReference type="GO" id="GO:0012505">
    <property type="term" value="C:endomembrane system"/>
    <property type="evidence" value="ECO:0007669"/>
    <property type="project" value="UniProtKB-SubCell"/>
</dbReference>
<organism evidence="8 9">
    <name type="scientific">Pacificimonas flava</name>
    <dbReference type="NCBI Taxonomy" id="1234595"/>
    <lineage>
        <taxon>Bacteria</taxon>
        <taxon>Pseudomonadati</taxon>
        <taxon>Pseudomonadota</taxon>
        <taxon>Alphaproteobacteria</taxon>
        <taxon>Sphingomonadales</taxon>
        <taxon>Sphingosinicellaceae</taxon>
        <taxon>Pacificimonas</taxon>
    </lineage>
</organism>
<keyword evidence="5" id="KW-0443">Lipid metabolism</keyword>
<evidence type="ECO:0000313" key="9">
    <source>
        <dbReference type="Proteomes" id="UP000198462"/>
    </source>
</evidence>
<evidence type="ECO:0000256" key="1">
    <source>
        <dbReference type="ARBA" id="ARBA00004127"/>
    </source>
</evidence>
<gene>
    <name evidence="8" type="ORF">B5C34_05025</name>
</gene>
<dbReference type="PANTHER" id="PTHR21624">
    <property type="entry name" value="STEROL DESATURASE-RELATED PROTEIN"/>
    <property type="match status" value="1"/>
</dbReference>
<evidence type="ECO:0000256" key="4">
    <source>
        <dbReference type="ARBA" id="ARBA00023002"/>
    </source>
</evidence>
<accession>A0A219B539</accession>
<name>A0A219B539_9SPHN</name>
<dbReference type="EMBL" id="NFZT01000001">
    <property type="protein sequence ID" value="OWV32878.1"/>
    <property type="molecule type" value="Genomic_DNA"/>
</dbReference>
<comment type="caution">
    <text evidence="8">The sequence shown here is derived from an EMBL/GenBank/DDBJ whole genome shotgun (WGS) entry which is preliminary data.</text>
</comment>
<evidence type="ECO:0000256" key="2">
    <source>
        <dbReference type="ARBA" id="ARBA00022692"/>
    </source>
</evidence>
<keyword evidence="4" id="KW-0560">Oxidoreductase</keyword>
<dbReference type="InterPro" id="IPR006694">
    <property type="entry name" value="Fatty_acid_hydroxylase"/>
</dbReference>
<keyword evidence="9" id="KW-1185">Reference proteome</keyword>
<evidence type="ECO:0000256" key="6">
    <source>
        <dbReference type="ARBA" id="ARBA00023136"/>
    </source>
</evidence>
<dbReference type="GO" id="GO:0005506">
    <property type="term" value="F:iron ion binding"/>
    <property type="evidence" value="ECO:0007669"/>
    <property type="project" value="InterPro"/>
</dbReference>
<sequence length="270" mass="30204">MSRPVVRAAIFGLAAFAVAAALRREDRKPLRTPRLPAHRRQFDNLILGAGSLLAAQVVQRQLLGPLLEADAGRCGAVRMLPASIRPVAAFLALDWAMYWWHRATHRVPLLWRLHRVHHVDLDLDMSTAIRFHALDQLVSAPTRAAMILFVGPDARAHARWNLFFFASVLFHHANVRLPRGLEERLAWVLTTPRMHGIHHMARRDATDSNWTSGLSFWDRLHGSFRMDLNDEALPIGVPGYPDQLGVAASLALPAAPSADDWSSRRSASNM</sequence>
<dbReference type="Pfam" id="PF04116">
    <property type="entry name" value="FA_hydroxylase"/>
    <property type="match status" value="1"/>
</dbReference>
<dbReference type="GO" id="GO:0016020">
    <property type="term" value="C:membrane"/>
    <property type="evidence" value="ECO:0007669"/>
    <property type="project" value="GOC"/>
</dbReference>
<keyword evidence="6" id="KW-0472">Membrane</keyword>
<dbReference type="AlphaFoldDB" id="A0A219B539"/>
<dbReference type="PANTHER" id="PTHR21624:SF1">
    <property type="entry name" value="ALKYLGLYCEROL MONOOXYGENASE"/>
    <property type="match status" value="1"/>
</dbReference>
<dbReference type="Proteomes" id="UP000198462">
    <property type="component" value="Unassembled WGS sequence"/>
</dbReference>
<dbReference type="RefSeq" id="WP_088711668.1">
    <property type="nucleotide sequence ID" value="NZ_NFZT01000001.1"/>
</dbReference>
<dbReference type="GO" id="GO:0050479">
    <property type="term" value="F:glyceryl-ether monooxygenase activity"/>
    <property type="evidence" value="ECO:0007669"/>
    <property type="project" value="TreeGrafter"/>
</dbReference>
<dbReference type="InterPro" id="IPR051689">
    <property type="entry name" value="Sterol_desaturase/TMEM195"/>
</dbReference>
<evidence type="ECO:0000313" key="8">
    <source>
        <dbReference type="EMBL" id="OWV32878.1"/>
    </source>
</evidence>
<feature type="domain" description="Fatty acid hydroxylase" evidence="7">
    <location>
        <begin position="87"/>
        <end position="223"/>
    </location>
</feature>
<dbReference type="GO" id="GO:0006643">
    <property type="term" value="P:membrane lipid metabolic process"/>
    <property type="evidence" value="ECO:0007669"/>
    <property type="project" value="TreeGrafter"/>
</dbReference>
<comment type="subcellular location">
    <subcellularLocation>
        <location evidence="1">Endomembrane system</location>
        <topology evidence="1">Multi-pass membrane protein</topology>
    </subcellularLocation>
</comment>
<keyword evidence="3" id="KW-1133">Transmembrane helix</keyword>
<evidence type="ECO:0000256" key="3">
    <source>
        <dbReference type="ARBA" id="ARBA00022989"/>
    </source>
</evidence>
<protein>
    <recommendedName>
        <fullName evidence="7">Fatty acid hydroxylase domain-containing protein</fullName>
    </recommendedName>
</protein>
<dbReference type="GO" id="GO:0008610">
    <property type="term" value="P:lipid biosynthetic process"/>
    <property type="evidence" value="ECO:0007669"/>
    <property type="project" value="InterPro"/>
</dbReference>
<evidence type="ECO:0000256" key="5">
    <source>
        <dbReference type="ARBA" id="ARBA00023098"/>
    </source>
</evidence>
<dbReference type="OrthoDB" id="9770329at2"/>
<keyword evidence="2" id="KW-0812">Transmembrane</keyword>
<evidence type="ECO:0000259" key="7">
    <source>
        <dbReference type="Pfam" id="PF04116"/>
    </source>
</evidence>
<reference evidence="9" key="1">
    <citation type="submission" date="2017-05" db="EMBL/GenBank/DDBJ databases">
        <authorList>
            <person name="Lin X."/>
        </authorList>
    </citation>
    <scope>NUCLEOTIDE SEQUENCE [LARGE SCALE GENOMIC DNA]</scope>
    <source>
        <strain evidence="9">JLT2012</strain>
    </source>
</reference>